<protein>
    <submittedName>
        <fullName evidence="1">Uncharacterized protein</fullName>
    </submittedName>
</protein>
<evidence type="ECO:0000313" key="1">
    <source>
        <dbReference type="EMBL" id="QHT97502.1"/>
    </source>
</evidence>
<proteinExistence type="predicted"/>
<organism evidence="1">
    <name type="scientific">viral metagenome</name>
    <dbReference type="NCBI Taxonomy" id="1070528"/>
    <lineage>
        <taxon>unclassified sequences</taxon>
        <taxon>metagenomes</taxon>
        <taxon>organismal metagenomes</taxon>
    </lineage>
</organism>
<dbReference type="EMBL" id="MN740278">
    <property type="protein sequence ID" value="QHT97502.1"/>
    <property type="molecule type" value="Genomic_DNA"/>
</dbReference>
<sequence>MDFKKPDRYKSINNSQVYKKKEKTYSSIIYNFFSKLYN</sequence>
<dbReference type="AlphaFoldDB" id="A0A6C0IWN6"/>
<accession>A0A6C0IWN6</accession>
<name>A0A6C0IWN6_9ZZZZ</name>
<reference evidence="1" key="1">
    <citation type="journal article" date="2020" name="Nature">
        <title>Giant virus diversity and host interactions through global metagenomics.</title>
        <authorList>
            <person name="Schulz F."/>
            <person name="Roux S."/>
            <person name="Paez-Espino D."/>
            <person name="Jungbluth S."/>
            <person name="Walsh D.A."/>
            <person name="Denef V.J."/>
            <person name="McMahon K.D."/>
            <person name="Konstantinidis K.T."/>
            <person name="Eloe-Fadrosh E.A."/>
            <person name="Kyrpides N.C."/>
            <person name="Woyke T."/>
        </authorList>
    </citation>
    <scope>NUCLEOTIDE SEQUENCE</scope>
    <source>
        <strain evidence="1">GVMAG-M-3300025138-11</strain>
    </source>
</reference>